<reference evidence="1" key="1">
    <citation type="submission" date="2020-04" db="EMBL/GenBank/DDBJ databases">
        <authorList>
            <person name="Chiriac C."/>
            <person name="Salcher M."/>
            <person name="Ghai R."/>
            <person name="Kavagutti S V."/>
        </authorList>
    </citation>
    <scope>NUCLEOTIDE SEQUENCE</scope>
</reference>
<dbReference type="EMBL" id="LR796738">
    <property type="protein sequence ID" value="CAB4162565.1"/>
    <property type="molecule type" value="Genomic_DNA"/>
</dbReference>
<sequence length="179" mass="20595">MGFIRIETSVPATLKKLKRLRKALTPQVQDSILQKSAYLWHARMVMATPKRWTGQTRKMWRVIPMPSSRGSGWTVVNTSKVMVFLERGTKAHGPKNAKRLFVPLTRRAAMAGPRVVVAELIAARQAKRRPKYRVGRDFVFAKRVRGIRAMWIIRHALPFMRTTTKMAMRQFIQAVLDSP</sequence>
<organism evidence="1">
    <name type="scientific">uncultured Caudovirales phage</name>
    <dbReference type="NCBI Taxonomy" id="2100421"/>
    <lineage>
        <taxon>Viruses</taxon>
        <taxon>Duplodnaviria</taxon>
        <taxon>Heunggongvirae</taxon>
        <taxon>Uroviricota</taxon>
        <taxon>Caudoviricetes</taxon>
        <taxon>Peduoviridae</taxon>
        <taxon>Maltschvirus</taxon>
        <taxon>Maltschvirus maltsch</taxon>
    </lineage>
</organism>
<gene>
    <name evidence="1" type="ORF">UFOVP783_65</name>
</gene>
<name>A0A6J5P073_9CAUD</name>
<protein>
    <submittedName>
        <fullName evidence="1">Uncharacterized protein</fullName>
    </submittedName>
</protein>
<evidence type="ECO:0000313" key="1">
    <source>
        <dbReference type="EMBL" id="CAB4162565.1"/>
    </source>
</evidence>
<accession>A0A6J5P073</accession>
<proteinExistence type="predicted"/>